<name>A0A644Z362_9ZZZZ</name>
<sequence>MQVAGPATGDRADRAAEHVVATPELPGAFDRHHILALLHHTDGRGVALGVAADAADVLIGDVETDLAETHLLLDLDQRLGEAFNVLGGLVEQPEGDALSTLRADPGQASQFIDQVLDGTVVQLTQASQNPRPPRSGINACA</sequence>
<protein>
    <submittedName>
        <fullName evidence="1">Uncharacterized protein</fullName>
    </submittedName>
</protein>
<proteinExistence type="predicted"/>
<organism evidence="1">
    <name type="scientific">bioreactor metagenome</name>
    <dbReference type="NCBI Taxonomy" id="1076179"/>
    <lineage>
        <taxon>unclassified sequences</taxon>
        <taxon>metagenomes</taxon>
        <taxon>ecological metagenomes</taxon>
    </lineage>
</organism>
<reference evidence="1" key="1">
    <citation type="submission" date="2019-08" db="EMBL/GenBank/DDBJ databases">
        <authorList>
            <person name="Kucharzyk K."/>
            <person name="Murdoch R.W."/>
            <person name="Higgins S."/>
            <person name="Loffler F."/>
        </authorList>
    </citation>
    <scope>NUCLEOTIDE SEQUENCE</scope>
</reference>
<comment type="caution">
    <text evidence="1">The sequence shown here is derived from an EMBL/GenBank/DDBJ whole genome shotgun (WGS) entry which is preliminary data.</text>
</comment>
<accession>A0A644Z362</accession>
<gene>
    <name evidence="1" type="ORF">SDC9_81910</name>
</gene>
<dbReference type="EMBL" id="VSSQ01007248">
    <property type="protein sequence ID" value="MPM35320.1"/>
    <property type="molecule type" value="Genomic_DNA"/>
</dbReference>
<evidence type="ECO:0000313" key="1">
    <source>
        <dbReference type="EMBL" id="MPM35320.1"/>
    </source>
</evidence>
<dbReference type="AlphaFoldDB" id="A0A644Z362"/>